<protein>
    <submittedName>
        <fullName evidence="2">Uncharacterized protein</fullName>
    </submittedName>
</protein>
<proteinExistence type="predicted"/>
<feature type="region of interest" description="Disordered" evidence="1">
    <location>
        <begin position="68"/>
        <end position="123"/>
    </location>
</feature>
<feature type="region of interest" description="Disordered" evidence="1">
    <location>
        <begin position="231"/>
        <end position="297"/>
    </location>
</feature>
<feature type="region of interest" description="Disordered" evidence="1">
    <location>
        <begin position="782"/>
        <end position="806"/>
    </location>
</feature>
<feature type="compositionally biased region" description="Low complexity" evidence="1">
    <location>
        <begin position="890"/>
        <end position="925"/>
    </location>
</feature>
<feature type="region of interest" description="Disordered" evidence="1">
    <location>
        <begin position="882"/>
        <end position="925"/>
    </location>
</feature>
<feature type="compositionally biased region" description="Acidic residues" evidence="1">
    <location>
        <begin position="782"/>
        <end position="794"/>
    </location>
</feature>
<feature type="region of interest" description="Disordered" evidence="1">
    <location>
        <begin position="26"/>
        <end position="49"/>
    </location>
</feature>
<evidence type="ECO:0000313" key="3">
    <source>
        <dbReference type="Proteomes" id="UP000075840"/>
    </source>
</evidence>
<organism evidence="2 3">
    <name type="scientific">Anopheles arabiensis</name>
    <name type="common">Mosquito</name>
    <dbReference type="NCBI Taxonomy" id="7173"/>
    <lineage>
        <taxon>Eukaryota</taxon>
        <taxon>Metazoa</taxon>
        <taxon>Ecdysozoa</taxon>
        <taxon>Arthropoda</taxon>
        <taxon>Hexapoda</taxon>
        <taxon>Insecta</taxon>
        <taxon>Pterygota</taxon>
        <taxon>Neoptera</taxon>
        <taxon>Endopterygota</taxon>
        <taxon>Diptera</taxon>
        <taxon>Nematocera</taxon>
        <taxon>Culicoidea</taxon>
        <taxon>Culicidae</taxon>
        <taxon>Anophelinae</taxon>
        <taxon>Anopheles</taxon>
    </lineage>
</organism>
<dbReference type="Proteomes" id="UP000075840">
    <property type="component" value="Unassembled WGS sequence"/>
</dbReference>
<feature type="compositionally biased region" description="Low complexity" evidence="1">
    <location>
        <begin position="349"/>
        <end position="368"/>
    </location>
</feature>
<dbReference type="EnsemblMetazoa" id="AARA005355-RA">
    <property type="protein sequence ID" value="AARA005355-PA"/>
    <property type="gene ID" value="AARA005355"/>
</dbReference>
<feature type="region of interest" description="Disordered" evidence="1">
    <location>
        <begin position="1079"/>
        <end position="1110"/>
    </location>
</feature>
<feature type="compositionally biased region" description="Low complexity" evidence="1">
    <location>
        <begin position="81"/>
        <end position="90"/>
    </location>
</feature>
<dbReference type="AlphaFoldDB" id="A0A8W7M1P8"/>
<sequence>MMNSSLLPSNNNSNSCMERYVNRYVVHQHPPPPSHHQPVHSQRLQSGTAPVVASAVAAGYYQQPANIHHQHHPHHHHQQHQHQQQQQQHQNQFITLSAHNHSVQHPNPSVPATPATHPTGGAAGGHGVSSNYMAGCYSGAGTGGASGWTGVPLISTASSNRRQRKHFTGSGGTVNNGNHYPYQQHLAQQQQHYNLPKGTSAGVEFDENANLTRLALHAQGAPLILSTNRYHHSHHRNHKSSSSASQQTAGCGVGSAKAFTSGGSQSQPESSTNCLTRSSTQPLHPGLGSNGGQRQPLDAHLVPVGAAGQSSGGVIKSYESVVSLESIPSSGNTSSPPTVMSGSAMASSVSSASSSSFSTSSTTSSSSTEMCLPRIIKPRKRRKKDRKPSAQPSSGSNGGAGSAGNGTEGGMCVAADDAASGCAVGGLPCMESLNVIGGTSVQAMNNILLQHQQSQLHYGSTSMEPLGGVPNVRDILNELCYIASHNPSVLFPEQLTAELAKILAGSNAAAARYQSLPQQQLLPRQQCTQLHRLLLQLQQNHQQQQHQQQQQLEHQRILQAQQQQLPSQHDQHQQLLYQQHHQQQYLTHAHFLHNQQQQTREHQVPLLSTAYSPGSESGDSSPASFHPPAALPGIFFVSNDVNAAVPESVQEHDSNTLPSCSPSLPLSEPISPSASSNCSCRLCDPFGRIWAFPMLRQASCSSADGFEPEERKKNVGVIGSNRNSGAAVRGKWCTSTESAPIATITIGDSADECLSRKGSFSDSGSDSGCDLLLNRLPGLCSTEEEEDEDEENDDQGGSASEVEKGDSFLVTVKSKDPFAGHYGNLPWLSSIVGQPVGSSTASPCLRKTNDDELLLMSELTKQLHETLDLDGETCKNQESFRMQKDSGNCSAPRSGSCSSSSSSSSSSTSDKSSGMGSLLGGDSPSTISPNAFGSFDALSHSNVFGEHGSIRNRLLVGSDRLFDPRDECLVISDNNACTNEMLHMVSLKMHTESFKSEDKEVGLVDGGNGGASDPEENGSVLQESDFVQCEKRNPLSLRPISVVSSLFSANQQSGAATTSKSWSSAGEAGGGNFLYGREQQQQEHTASSFLLPSESQDHAQRYRQSSNGSVGDMLNCFDTVWSGGDHKQIRS</sequence>
<reference evidence="2" key="1">
    <citation type="submission" date="2022-08" db="UniProtKB">
        <authorList>
            <consortium name="EnsemblMetazoa"/>
        </authorList>
    </citation>
    <scope>IDENTIFICATION</scope>
    <source>
        <strain evidence="2">Dongola</strain>
    </source>
</reference>
<feature type="compositionally biased region" description="Low complexity" evidence="1">
    <location>
        <begin position="240"/>
        <end position="249"/>
    </location>
</feature>
<feature type="compositionally biased region" description="Basic residues" evidence="1">
    <location>
        <begin position="68"/>
        <end position="80"/>
    </location>
</feature>
<feature type="compositionally biased region" description="Polar residues" evidence="1">
    <location>
        <begin position="91"/>
        <end position="107"/>
    </location>
</feature>
<evidence type="ECO:0000313" key="2">
    <source>
        <dbReference type="EnsemblMetazoa" id="AARA005355-PA"/>
    </source>
</evidence>
<keyword evidence="3" id="KW-1185">Reference proteome</keyword>
<accession>A0A8W7M1P8</accession>
<feature type="compositionally biased region" description="Polar residues" evidence="1">
    <location>
        <begin position="1079"/>
        <end position="1094"/>
    </location>
</feature>
<feature type="region of interest" description="Disordered" evidence="1">
    <location>
        <begin position="349"/>
        <end position="404"/>
    </location>
</feature>
<evidence type="ECO:0000256" key="1">
    <source>
        <dbReference type="SAM" id="MobiDB-lite"/>
    </source>
</evidence>
<feature type="compositionally biased region" description="Basic residues" evidence="1">
    <location>
        <begin position="376"/>
        <end position="386"/>
    </location>
</feature>
<dbReference type="EMBL" id="APCN01005808">
    <property type="status" value="NOT_ANNOTATED_CDS"/>
    <property type="molecule type" value="Genomic_DNA"/>
</dbReference>
<feature type="compositionally biased region" description="Polar residues" evidence="1">
    <location>
        <begin position="261"/>
        <end position="282"/>
    </location>
</feature>
<name>A0A8W7M1P8_ANOAR</name>